<protein>
    <submittedName>
        <fullName evidence="5">Uncharacterized protein</fullName>
    </submittedName>
</protein>
<dbReference type="PANTHER" id="PTHR48060">
    <property type="entry name" value="DNA DAMAGE-REPAIR/TOLERATION PROTEIN DRT100"/>
    <property type="match status" value="1"/>
</dbReference>
<sequence>MISELSAGSIPTEIGHLTSISSLEISSTQFTGTIPTQIGLLGDLNQLKIEGNQNLTGTIPSEIGSLTSLGILVISGNSLLGGTIPWEIGCNLPDLVVLAIDGNDLVGTIPPELGLLHSLFILSLAGNKLEGTIPRELGYAPNKFDPRYLWCLNGISLDSTKSALSTMYLQKNRISGTIPPELGDLSSLTVILFHDNSLSGTIPPELGTEKLSILDLGFNSLTGTIPGFKTSKLRRISLNDNQLIGTIPCELSNCSSLSSIHLQNNKLIGNLPPELGTLKRLHLLDTRGNSLSGGVPEEYCGVSWSSLFFGGGLEGCFPPCLSNASSHLNETFLCDLQDSTFGCTDPCRPALACNAKCNSQFDSYTVTANLPCKFTKSSASISSASSPSSLTKFTDTTVSLSSTLITAIYASNSNISINSTSLELLNGGVFSSSQISLTSNTTLNSHSSINSTGSVLLLSPSSYILVNGSWVDKNSTISSSGQVEVVGILSLSNSNLQLDNAVTKSVEVSLSDGSIVARSNNTITASKIHINSSKIDVSRGYLLLDTGDISVDNIILKGSAVGQLLNITGGCANLSSSQLQVVVDAGGEGTWHDVLQNGCQQYDTFHSISTVYSGCQKVKVNQRVINGVLSFSFKLEGDPCSPLSVGEWVAVGVSIGIFVLVVFFIVLAKTNDTVKKWVTPFSGKKHHKQQEFEMNNSKGYDS</sequence>
<keyword evidence="4" id="KW-0472">Membrane</keyword>
<evidence type="ECO:0000256" key="2">
    <source>
        <dbReference type="ARBA" id="ARBA00022729"/>
    </source>
</evidence>
<dbReference type="InterPro" id="IPR053211">
    <property type="entry name" value="DNA_repair-toleration"/>
</dbReference>
<keyword evidence="4" id="KW-0812">Transmembrane</keyword>
<dbReference type="InterPro" id="IPR032675">
    <property type="entry name" value="LRR_dom_sf"/>
</dbReference>
<dbReference type="PANTHER" id="PTHR48060:SF21">
    <property type="entry name" value="L DOMAIN-LIKE PROTEIN"/>
    <property type="match status" value="1"/>
</dbReference>
<keyword evidence="1" id="KW-0433">Leucine-rich repeat</keyword>
<feature type="transmembrane region" description="Helical" evidence="4">
    <location>
        <begin position="648"/>
        <end position="668"/>
    </location>
</feature>
<evidence type="ECO:0000256" key="1">
    <source>
        <dbReference type="ARBA" id="ARBA00022614"/>
    </source>
</evidence>
<dbReference type="EMBL" id="GIBP01000900">
    <property type="protein sequence ID" value="NDV29869.1"/>
    <property type="molecule type" value="Transcribed_RNA"/>
</dbReference>
<dbReference type="InterPro" id="IPR001611">
    <property type="entry name" value="Leu-rich_rpt"/>
</dbReference>
<keyword evidence="3" id="KW-0677">Repeat</keyword>
<dbReference type="SUPFAM" id="SSF52058">
    <property type="entry name" value="L domain-like"/>
    <property type="match status" value="1"/>
</dbReference>
<accession>A0A6B2KYP0</accession>
<dbReference type="FunFam" id="3.80.10.10:FF:000041">
    <property type="entry name" value="LRR receptor-like serine/threonine-protein kinase ERECTA"/>
    <property type="match status" value="1"/>
</dbReference>
<evidence type="ECO:0000256" key="4">
    <source>
        <dbReference type="SAM" id="Phobius"/>
    </source>
</evidence>
<evidence type="ECO:0000313" key="5">
    <source>
        <dbReference type="EMBL" id="NDV29869.1"/>
    </source>
</evidence>
<dbReference type="Pfam" id="PF00560">
    <property type="entry name" value="LRR_1"/>
    <property type="match status" value="3"/>
</dbReference>
<dbReference type="Gene3D" id="3.80.10.10">
    <property type="entry name" value="Ribonuclease Inhibitor"/>
    <property type="match status" value="2"/>
</dbReference>
<proteinExistence type="predicted"/>
<organism evidence="5">
    <name type="scientific">Arcella intermedia</name>
    <dbReference type="NCBI Taxonomy" id="1963864"/>
    <lineage>
        <taxon>Eukaryota</taxon>
        <taxon>Amoebozoa</taxon>
        <taxon>Tubulinea</taxon>
        <taxon>Elardia</taxon>
        <taxon>Arcellinida</taxon>
        <taxon>Sphaerothecina</taxon>
        <taxon>Arcellidae</taxon>
        <taxon>Arcella</taxon>
    </lineage>
</organism>
<keyword evidence="2" id="KW-0732">Signal</keyword>
<evidence type="ECO:0000256" key="3">
    <source>
        <dbReference type="ARBA" id="ARBA00022737"/>
    </source>
</evidence>
<keyword evidence="4" id="KW-1133">Transmembrane helix</keyword>
<dbReference type="AlphaFoldDB" id="A0A6B2KYP0"/>
<reference evidence="5" key="1">
    <citation type="journal article" date="2020" name="J. Eukaryot. Microbiol.">
        <title>De novo Sequencing, Assembly and Annotation of the Transcriptome for the Free-Living Testate Amoeba Arcella intermedia.</title>
        <authorList>
            <person name="Ribeiro G.M."/>
            <person name="Porfirio-Sousa A.L."/>
            <person name="Maurer-Alcala X.X."/>
            <person name="Katz L.A."/>
            <person name="Lahr D.J.G."/>
        </authorList>
    </citation>
    <scope>NUCLEOTIDE SEQUENCE</scope>
</reference>
<name>A0A6B2KYP0_9EUKA</name>